<dbReference type="GeneID" id="38666939"/>
<sequence>MSKKGNLAVFSLVVVVVVASLAYVELQSSSLSSGPIYTKVAPSVELQLRTLASTGYSIYDRSYDSFANFIGNGSELTYDGRPVVIFVGAEWCPYCGAEMWPLILALSRFGNISGLEYMLSSSTDVYPNVPTFTLVNVSYTSPYISLLEYEYQDRNHNPLQAVPSNVYALWEKYTSGGIPFIDVANVYIDAGSTVNPALLSGKNWTYVLNTLSNDPNSTLSREIYYTANLLTAEICRVDGNSPSSVCYQSGVQTMEAYLSHFQATNVTTYVSSTQLISNAVSIPNSAQFAIYRYLTTLHDVELASNPLAMREPTSILGQFHPTPTSIRRPISSLRFQTARGVRYSTIPTETPLLRNKRLQPPVLLSYLNIFLELTQ</sequence>
<evidence type="ECO:0000313" key="2">
    <source>
        <dbReference type="EMBL" id="GGU05656.1"/>
    </source>
</evidence>
<protein>
    <recommendedName>
        <fullName evidence="4">Thioredoxin domain-containing protein</fullName>
    </recommendedName>
</protein>
<name>A0A348B4D7_9CREN</name>
<reference evidence="2" key="4">
    <citation type="submission" date="2020-09" db="EMBL/GenBank/DDBJ databases">
        <authorList>
            <person name="Sun Q."/>
            <person name="Ohkuma M."/>
        </authorList>
    </citation>
    <scope>NUCLEOTIDE SEQUENCE</scope>
    <source>
        <strain evidence="2">JCM 31740</strain>
    </source>
</reference>
<reference evidence="1" key="3">
    <citation type="journal article" date="2019" name="BMC Res. Notes">
        <title>Complete genome sequence of the Sulfodiicoccus acidiphilus strain HS-1T, the first crenarchaeon that lacks polB3, isolated from an acidic hot spring in Ohwaku-dani, Hakone, Japan.</title>
        <authorList>
            <person name="Sakai H.D."/>
            <person name="Kurosawa N."/>
        </authorList>
    </citation>
    <scope>NUCLEOTIDE SEQUENCE</scope>
    <source>
        <strain evidence="1">HS-1</strain>
    </source>
</reference>
<reference evidence="3" key="2">
    <citation type="submission" date="2018-04" db="EMBL/GenBank/DDBJ databases">
        <title>Complete genome sequence of Sulfodiicoccus acidiphilus strain HS-1.</title>
        <authorList>
            <person name="Sakai H.D."/>
            <person name="Kurosawa N."/>
        </authorList>
    </citation>
    <scope>NUCLEOTIDE SEQUENCE [LARGE SCALE GENOMIC DNA]</scope>
    <source>
        <strain evidence="3">HS-1</strain>
    </source>
</reference>
<evidence type="ECO:0000313" key="1">
    <source>
        <dbReference type="EMBL" id="BBD73039.1"/>
    </source>
</evidence>
<dbReference type="Proteomes" id="UP000276741">
    <property type="component" value="Chromosome"/>
</dbReference>
<dbReference type="Proteomes" id="UP000616143">
    <property type="component" value="Unassembled WGS sequence"/>
</dbReference>
<evidence type="ECO:0000313" key="3">
    <source>
        <dbReference type="Proteomes" id="UP000276741"/>
    </source>
</evidence>
<keyword evidence="3" id="KW-1185">Reference proteome</keyword>
<gene>
    <name evidence="2" type="ORF">GCM10007116_22530</name>
    <name evidence="1" type="ORF">HS1genome_1428</name>
</gene>
<accession>A0A348B4D7</accession>
<dbReference type="EMBL" id="AP018553">
    <property type="protein sequence ID" value="BBD73039.1"/>
    <property type="molecule type" value="Genomic_DNA"/>
</dbReference>
<reference evidence="2" key="1">
    <citation type="journal article" date="2014" name="Int. J. Syst. Evol. Microbiol.">
        <title>Complete genome sequence of Corynebacterium casei LMG S-19264T (=DSM 44701T), isolated from a smear-ripened cheese.</title>
        <authorList>
            <consortium name="US DOE Joint Genome Institute (JGI-PGF)"/>
            <person name="Walter F."/>
            <person name="Albersmeier A."/>
            <person name="Kalinowski J."/>
            <person name="Ruckert C."/>
        </authorList>
    </citation>
    <scope>NUCLEOTIDE SEQUENCE</scope>
    <source>
        <strain evidence="2">JCM 31740</strain>
    </source>
</reference>
<dbReference type="EMBL" id="BMQS01000037">
    <property type="protein sequence ID" value="GGU05656.1"/>
    <property type="molecule type" value="Genomic_DNA"/>
</dbReference>
<evidence type="ECO:0008006" key="4">
    <source>
        <dbReference type="Google" id="ProtNLM"/>
    </source>
</evidence>
<dbReference type="AlphaFoldDB" id="A0A348B4D7"/>
<dbReference type="RefSeq" id="WP_126450208.1">
    <property type="nucleotide sequence ID" value="NZ_AP018553.1"/>
</dbReference>
<dbReference type="Pfam" id="PF06053">
    <property type="entry name" value="DUF929"/>
    <property type="match status" value="1"/>
</dbReference>
<dbReference type="OrthoDB" id="5970at2157"/>
<dbReference type="InterPro" id="IPR036249">
    <property type="entry name" value="Thioredoxin-like_sf"/>
</dbReference>
<organism evidence="1 3">
    <name type="scientific">Sulfodiicoccus acidiphilus</name>
    <dbReference type="NCBI Taxonomy" id="1670455"/>
    <lineage>
        <taxon>Archaea</taxon>
        <taxon>Thermoproteota</taxon>
        <taxon>Thermoprotei</taxon>
        <taxon>Sulfolobales</taxon>
        <taxon>Sulfolobaceae</taxon>
        <taxon>Sulfodiicoccus</taxon>
    </lineage>
</organism>
<dbReference type="SUPFAM" id="SSF52833">
    <property type="entry name" value="Thioredoxin-like"/>
    <property type="match status" value="1"/>
</dbReference>
<dbReference type="KEGG" id="sacd:HS1genome_1428"/>
<dbReference type="InterPro" id="IPR009272">
    <property type="entry name" value="DUF929"/>
</dbReference>
<proteinExistence type="predicted"/>